<reference evidence="3" key="1">
    <citation type="journal article" date="2019" name="Int. J. Syst. Evol. Microbiol.">
        <title>The Global Catalogue of Microorganisms (GCM) 10K type strain sequencing project: providing services to taxonomists for standard genome sequencing and annotation.</title>
        <authorList>
            <consortium name="The Broad Institute Genomics Platform"/>
            <consortium name="The Broad Institute Genome Sequencing Center for Infectious Disease"/>
            <person name="Wu L."/>
            <person name="Ma J."/>
        </authorList>
    </citation>
    <scope>NUCLEOTIDE SEQUENCE [LARGE SCALE GENOMIC DNA]</scope>
    <source>
        <strain evidence="3">JCM 16902</strain>
    </source>
</reference>
<sequence>MGSNGPLVPETVGSRADAPEGVASVSSARFLGCAAVDPDIMKTTVTPSRKAVTAAARRSAVAPPRTNRAESVHRTP</sequence>
<evidence type="ECO:0000313" key="3">
    <source>
        <dbReference type="Proteomes" id="UP001501074"/>
    </source>
</evidence>
<keyword evidence="3" id="KW-1185">Reference proteome</keyword>
<comment type="caution">
    <text evidence="2">The sequence shown here is derived from an EMBL/GenBank/DDBJ whole genome shotgun (WGS) entry which is preliminary data.</text>
</comment>
<feature type="compositionally biased region" description="Low complexity" evidence="1">
    <location>
        <begin position="51"/>
        <end position="66"/>
    </location>
</feature>
<name>A0ABP7AFH6_9ACTN</name>
<feature type="compositionally biased region" description="Basic and acidic residues" evidence="1">
    <location>
        <begin position="67"/>
        <end position="76"/>
    </location>
</feature>
<feature type="region of interest" description="Disordered" evidence="1">
    <location>
        <begin position="1"/>
        <end position="20"/>
    </location>
</feature>
<evidence type="ECO:0000256" key="1">
    <source>
        <dbReference type="SAM" id="MobiDB-lite"/>
    </source>
</evidence>
<evidence type="ECO:0000313" key="2">
    <source>
        <dbReference type="EMBL" id="GAA3631366.1"/>
    </source>
</evidence>
<gene>
    <name evidence="2" type="ORF">GCM10022223_56780</name>
</gene>
<protein>
    <submittedName>
        <fullName evidence="2">Uncharacterized protein</fullName>
    </submittedName>
</protein>
<feature type="region of interest" description="Disordered" evidence="1">
    <location>
        <begin position="51"/>
        <end position="76"/>
    </location>
</feature>
<accession>A0ABP7AFH6</accession>
<proteinExistence type="predicted"/>
<dbReference type="Proteomes" id="UP001501074">
    <property type="component" value="Unassembled WGS sequence"/>
</dbReference>
<organism evidence="2 3">
    <name type="scientific">Kineosporia mesophila</name>
    <dbReference type="NCBI Taxonomy" id="566012"/>
    <lineage>
        <taxon>Bacteria</taxon>
        <taxon>Bacillati</taxon>
        <taxon>Actinomycetota</taxon>
        <taxon>Actinomycetes</taxon>
        <taxon>Kineosporiales</taxon>
        <taxon>Kineosporiaceae</taxon>
        <taxon>Kineosporia</taxon>
    </lineage>
</organism>
<dbReference type="EMBL" id="BAAAZO010000011">
    <property type="protein sequence ID" value="GAA3631366.1"/>
    <property type="molecule type" value="Genomic_DNA"/>
</dbReference>